<dbReference type="Gene3D" id="3.40.630.30">
    <property type="match status" value="1"/>
</dbReference>
<reference evidence="2" key="1">
    <citation type="submission" date="2022-09" db="EMBL/GenBank/DDBJ databases">
        <title>genome sequence of Deinococcus rubellus.</title>
        <authorList>
            <person name="Srinivasan S."/>
        </authorList>
    </citation>
    <scope>NUCLEOTIDE SEQUENCE</scope>
    <source>
        <strain evidence="2">Ant6</strain>
    </source>
</reference>
<dbReference type="EMBL" id="CP104213">
    <property type="protein sequence ID" value="UWX64656.1"/>
    <property type="molecule type" value="Genomic_DNA"/>
</dbReference>
<dbReference type="RefSeq" id="WP_260560925.1">
    <property type="nucleotide sequence ID" value="NZ_BAABEC010000153.1"/>
</dbReference>
<proteinExistence type="predicted"/>
<name>A0ABY5YKJ3_9DEIO</name>
<dbReference type="InterPro" id="IPR000182">
    <property type="entry name" value="GNAT_dom"/>
</dbReference>
<dbReference type="InterPro" id="IPR016181">
    <property type="entry name" value="Acyl_CoA_acyltransferase"/>
</dbReference>
<gene>
    <name evidence="2" type="ORF">N0D28_03050</name>
</gene>
<dbReference type="Proteomes" id="UP001060261">
    <property type="component" value="Chromosome"/>
</dbReference>
<dbReference type="CDD" id="cd04301">
    <property type="entry name" value="NAT_SF"/>
    <property type="match status" value="1"/>
</dbReference>
<dbReference type="SUPFAM" id="SSF55729">
    <property type="entry name" value="Acyl-CoA N-acyltransferases (Nat)"/>
    <property type="match status" value="1"/>
</dbReference>
<sequence>MTPTVRRVTDPLDPALSAFGRIQEASYYAPDMLIPAEYFGQMISQQDDKRENVILVAENGGEVIGGTLFHLLGSGAGFSSFMGVAQSARGTGAARALHSTRMQVIREAGLAGVFADAVHLDTLSAADLAAEARVGSDPKLRRVKLGALGFGTVDIPYWQPVGGPDGGPLMDLDLLYSPLEPADSVPLHLVGETMRAYWQSWLGPERAQREAEALAGRSGHDPVALLPATQRPGVFVGNGPQKS</sequence>
<evidence type="ECO:0000313" key="3">
    <source>
        <dbReference type="Proteomes" id="UP001060261"/>
    </source>
</evidence>
<evidence type="ECO:0000259" key="1">
    <source>
        <dbReference type="PROSITE" id="PS51186"/>
    </source>
</evidence>
<keyword evidence="3" id="KW-1185">Reference proteome</keyword>
<evidence type="ECO:0000313" key="2">
    <source>
        <dbReference type="EMBL" id="UWX64656.1"/>
    </source>
</evidence>
<accession>A0ABY5YKJ3</accession>
<feature type="domain" description="N-acetyltransferase" evidence="1">
    <location>
        <begin position="3"/>
        <end position="175"/>
    </location>
</feature>
<dbReference type="PROSITE" id="PS51186">
    <property type="entry name" value="GNAT"/>
    <property type="match status" value="1"/>
</dbReference>
<dbReference type="Pfam" id="PF00583">
    <property type="entry name" value="Acetyltransf_1"/>
    <property type="match status" value="1"/>
</dbReference>
<protein>
    <submittedName>
        <fullName evidence="2">GNAT family N-acetyltransferase</fullName>
    </submittedName>
</protein>
<organism evidence="2 3">
    <name type="scientific">Deinococcus rubellus</name>
    <dbReference type="NCBI Taxonomy" id="1889240"/>
    <lineage>
        <taxon>Bacteria</taxon>
        <taxon>Thermotogati</taxon>
        <taxon>Deinococcota</taxon>
        <taxon>Deinococci</taxon>
        <taxon>Deinococcales</taxon>
        <taxon>Deinococcaceae</taxon>
        <taxon>Deinococcus</taxon>
    </lineage>
</organism>